<comment type="subcellular location">
    <subcellularLocation>
        <location evidence="1">Cell membrane</location>
        <topology evidence="1">Multi-pass membrane protein</topology>
    </subcellularLocation>
</comment>
<feature type="transmembrane region" description="Helical" evidence="6">
    <location>
        <begin position="461"/>
        <end position="481"/>
    </location>
</feature>
<dbReference type="NCBIfam" id="TIGR00360">
    <property type="entry name" value="ComEC_N-term"/>
    <property type="match status" value="1"/>
</dbReference>
<feature type="transmembrane region" description="Helical" evidence="6">
    <location>
        <begin position="219"/>
        <end position="242"/>
    </location>
</feature>
<dbReference type="RefSeq" id="WP_307066470.1">
    <property type="nucleotide sequence ID" value="NZ_JAUSUP010000001.1"/>
</dbReference>
<evidence type="ECO:0000256" key="6">
    <source>
        <dbReference type="SAM" id="Phobius"/>
    </source>
</evidence>
<dbReference type="InterPro" id="IPR025405">
    <property type="entry name" value="DUF4131"/>
</dbReference>
<dbReference type="InterPro" id="IPR004797">
    <property type="entry name" value="Competence_ComEC/Rec2"/>
</dbReference>
<dbReference type="Pfam" id="PF03772">
    <property type="entry name" value="Competence"/>
    <property type="match status" value="1"/>
</dbReference>
<keyword evidence="2" id="KW-1003">Cell membrane</keyword>
<dbReference type="EMBL" id="JAUSUP010000001">
    <property type="protein sequence ID" value="MDQ0351083.1"/>
    <property type="molecule type" value="Genomic_DNA"/>
</dbReference>
<dbReference type="Pfam" id="PF13567">
    <property type="entry name" value="DUF4131"/>
    <property type="match status" value="1"/>
</dbReference>
<keyword evidence="4 6" id="KW-1133">Transmembrane helix</keyword>
<evidence type="ECO:0000256" key="4">
    <source>
        <dbReference type="ARBA" id="ARBA00022989"/>
    </source>
</evidence>
<protein>
    <submittedName>
        <fullName evidence="8">Competence protein ComEC</fullName>
    </submittedName>
</protein>
<feature type="transmembrane region" description="Helical" evidence="6">
    <location>
        <begin position="248"/>
        <end position="266"/>
    </location>
</feature>
<feature type="domain" description="Metallo-beta-lactamase" evidence="7">
    <location>
        <begin position="495"/>
        <end position="698"/>
    </location>
</feature>
<evidence type="ECO:0000313" key="9">
    <source>
        <dbReference type="Proteomes" id="UP001236723"/>
    </source>
</evidence>
<dbReference type="InterPro" id="IPR004477">
    <property type="entry name" value="ComEC_N"/>
</dbReference>
<proteinExistence type="predicted"/>
<evidence type="ECO:0000256" key="3">
    <source>
        <dbReference type="ARBA" id="ARBA00022692"/>
    </source>
</evidence>
<dbReference type="Pfam" id="PF00753">
    <property type="entry name" value="Lactamase_B"/>
    <property type="match status" value="1"/>
</dbReference>
<dbReference type="InterPro" id="IPR001279">
    <property type="entry name" value="Metallo-B-lactamas"/>
</dbReference>
<evidence type="ECO:0000313" key="8">
    <source>
        <dbReference type="EMBL" id="MDQ0351083.1"/>
    </source>
</evidence>
<dbReference type="InterPro" id="IPR036866">
    <property type="entry name" value="RibonucZ/Hydroxyglut_hydro"/>
</dbReference>
<dbReference type="SUPFAM" id="SSF56281">
    <property type="entry name" value="Metallo-hydrolase/oxidoreductase"/>
    <property type="match status" value="1"/>
</dbReference>
<dbReference type="Proteomes" id="UP001236723">
    <property type="component" value="Unassembled WGS sequence"/>
</dbReference>
<organism evidence="8 9">
    <name type="scientific">Alkalibacillus filiformis</name>
    <dbReference type="NCBI Taxonomy" id="200990"/>
    <lineage>
        <taxon>Bacteria</taxon>
        <taxon>Bacillati</taxon>
        <taxon>Bacillota</taxon>
        <taxon>Bacilli</taxon>
        <taxon>Bacillales</taxon>
        <taxon>Bacillaceae</taxon>
        <taxon>Alkalibacillus</taxon>
    </lineage>
</organism>
<dbReference type="InterPro" id="IPR035681">
    <property type="entry name" value="ComA-like_MBL"/>
</dbReference>
<dbReference type="NCBIfam" id="TIGR00361">
    <property type="entry name" value="ComEC_Rec2"/>
    <property type="match status" value="1"/>
</dbReference>
<name>A0ABU0DRL2_9BACI</name>
<dbReference type="PANTHER" id="PTHR30619:SF1">
    <property type="entry name" value="RECOMBINATION PROTEIN 2"/>
    <property type="match status" value="1"/>
</dbReference>
<evidence type="ECO:0000256" key="5">
    <source>
        <dbReference type="ARBA" id="ARBA00023136"/>
    </source>
</evidence>
<keyword evidence="3 6" id="KW-0812">Transmembrane</keyword>
<evidence type="ECO:0000256" key="1">
    <source>
        <dbReference type="ARBA" id="ARBA00004651"/>
    </source>
</evidence>
<dbReference type="InterPro" id="IPR052159">
    <property type="entry name" value="Competence_DNA_uptake"/>
</dbReference>
<gene>
    <name evidence="8" type="ORF">J2R98_000886</name>
</gene>
<dbReference type="PANTHER" id="PTHR30619">
    <property type="entry name" value="DNA INTERNALIZATION/COMPETENCE PROTEIN COMEC/REC2"/>
    <property type="match status" value="1"/>
</dbReference>
<evidence type="ECO:0000256" key="2">
    <source>
        <dbReference type="ARBA" id="ARBA00022475"/>
    </source>
</evidence>
<feature type="transmembrane region" description="Helical" evidence="6">
    <location>
        <begin position="378"/>
        <end position="396"/>
    </location>
</feature>
<keyword evidence="9" id="KW-1185">Reference proteome</keyword>
<feature type="transmembrane region" description="Helical" evidence="6">
    <location>
        <begin position="338"/>
        <end position="358"/>
    </location>
</feature>
<feature type="transmembrane region" description="Helical" evidence="6">
    <location>
        <begin position="7"/>
        <end position="34"/>
    </location>
</feature>
<sequence length="745" mass="85380">MRGKFYILVFFYLIGYLPTTISFILLVLCIYLFFSYLKQRQLLLALSITFFMISSLHSPKAENLFVIDSEQHYEGEVRVVSDVDETDYYRQYTLELEQGYKVQARFNDDSPILKYGSTCKLKGQIVPPRPATNPGQFDYSEFLKKQGVIGLSYNPQISDCHSASILSYLFSVRHFLVAQLETHYTDQTIAWLKALIFGDRSYISDEVLNAFQFWNISHLLAISGLHVGFFIGFLYVISHYIFKLPNESIKWFIIVIIPFYIVIAGANPPVLRAGFMALIILLGSMFHKRLDTTDVISVVLLLILWFDPYLVYQLAFQFSFIVTLSLVLSKNFLKRDHWLLISLKVSLISQLAILPIQFEHFYFTNVLSFLANLIFVPYYTFFAIPVSLVLVVAVIFPYNVSKLIEIVYLNVQEVVHSMVVRFGEPDLAIWIVGEVSLITVVTFYLFLLLMMRAWGLNKLKAAALFGSLAISVFFIEQYATFFDSTYKITMLDVGQAEAIVIELPNRRGVFVVDVGEEVIYPFDGDHDRNYTSIIKPYLWSNGIRNIDALFISHFDFDHVASAQLLIDEFNPNYIFSHPFIEEQEYLDEESMEQLIPIYEGVNLELAGAKMFVMAPANSDEFLLKSENERSNVFILEYDGHQTLFTGDTYESVEVDVARRYDLSEVDLLKIAHHGSDTSSNKEFLNAVGAEVAIISAGRNNRYNHPTPLVYERLLTEGYEVYRTDEHGAIKVKIEGGQGTIKPFIP</sequence>
<accession>A0ABU0DRL2</accession>
<feature type="transmembrane region" description="Helical" evidence="6">
    <location>
        <begin position="428"/>
        <end position="449"/>
    </location>
</feature>
<dbReference type="SMART" id="SM00849">
    <property type="entry name" value="Lactamase_B"/>
    <property type="match status" value="1"/>
</dbReference>
<comment type="caution">
    <text evidence="8">The sequence shown here is derived from an EMBL/GenBank/DDBJ whole genome shotgun (WGS) entry which is preliminary data.</text>
</comment>
<reference evidence="8 9" key="1">
    <citation type="submission" date="2023-07" db="EMBL/GenBank/DDBJ databases">
        <title>Genomic Encyclopedia of Type Strains, Phase IV (KMG-IV): sequencing the most valuable type-strain genomes for metagenomic binning, comparative biology and taxonomic classification.</title>
        <authorList>
            <person name="Goeker M."/>
        </authorList>
    </citation>
    <scope>NUCLEOTIDE SEQUENCE [LARGE SCALE GENOMIC DNA]</scope>
    <source>
        <strain evidence="8 9">DSM 15448</strain>
    </source>
</reference>
<dbReference type="Gene3D" id="3.60.15.10">
    <property type="entry name" value="Ribonuclease Z/Hydroxyacylglutathione hydrolase-like"/>
    <property type="match status" value="1"/>
</dbReference>
<keyword evidence="5 6" id="KW-0472">Membrane</keyword>
<dbReference type="CDD" id="cd07731">
    <property type="entry name" value="ComA-like_MBL-fold"/>
    <property type="match status" value="1"/>
</dbReference>
<evidence type="ECO:0000259" key="7">
    <source>
        <dbReference type="SMART" id="SM00849"/>
    </source>
</evidence>